<name>A0A2H0NEH5_9BACT</name>
<evidence type="ECO:0000256" key="1">
    <source>
        <dbReference type="ARBA" id="ARBA00022722"/>
    </source>
</evidence>
<dbReference type="NCBIfam" id="TIGR01573">
    <property type="entry name" value="cas2"/>
    <property type="match status" value="1"/>
</dbReference>
<dbReference type="EMBL" id="PCWR01000036">
    <property type="protein sequence ID" value="PIR07291.1"/>
    <property type="molecule type" value="Genomic_DNA"/>
</dbReference>
<comment type="caution">
    <text evidence="9">The sequence shown here is derived from an EMBL/GenBank/DDBJ whole genome shotgun (WGS) entry which is preliminary data.</text>
</comment>
<keyword evidence="4" id="KW-0378">Hydrolase</keyword>
<evidence type="ECO:0000256" key="5">
    <source>
        <dbReference type="ARBA" id="ARBA00022842"/>
    </source>
</evidence>
<dbReference type="InterPro" id="IPR048846">
    <property type="entry name" value="PaaX-like_central"/>
</dbReference>
<keyword evidence="3 9" id="KW-0255">Endonuclease</keyword>
<keyword evidence="7" id="KW-0812">Transmembrane</keyword>
<evidence type="ECO:0000259" key="8">
    <source>
        <dbReference type="Pfam" id="PF20803"/>
    </source>
</evidence>
<evidence type="ECO:0000313" key="10">
    <source>
        <dbReference type="Proteomes" id="UP000228867"/>
    </source>
</evidence>
<keyword evidence="5" id="KW-0460">Magnesium</keyword>
<feature type="domain" description="Transcriptional repressor PaaX-like central Cas2-like" evidence="8">
    <location>
        <begin position="119"/>
        <end position="194"/>
    </location>
</feature>
<keyword evidence="7" id="KW-0472">Membrane</keyword>
<dbReference type="InterPro" id="IPR021127">
    <property type="entry name" value="CRISPR_associated_Cas2"/>
</dbReference>
<evidence type="ECO:0000256" key="6">
    <source>
        <dbReference type="ARBA" id="ARBA00023118"/>
    </source>
</evidence>
<reference evidence="9 10" key="1">
    <citation type="submission" date="2017-09" db="EMBL/GenBank/DDBJ databases">
        <title>Depth-based differentiation of microbial function through sediment-hosted aquifers and enrichment of novel symbionts in the deep terrestrial subsurface.</title>
        <authorList>
            <person name="Probst A.J."/>
            <person name="Ladd B."/>
            <person name="Jarett J.K."/>
            <person name="Geller-Mcgrath D.E."/>
            <person name="Sieber C.M."/>
            <person name="Emerson J.B."/>
            <person name="Anantharaman K."/>
            <person name="Thomas B.C."/>
            <person name="Malmstrom R."/>
            <person name="Stieglmeier M."/>
            <person name="Klingl A."/>
            <person name="Woyke T."/>
            <person name="Ryan C.M."/>
            <person name="Banfield J.F."/>
        </authorList>
    </citation>
    <scope>NUCLEOTIDE SEQUENCE [LARGE SCALE GENOMIC DNA]</scope>
    <source>
        <strain evidence="9">CG11_big_fil_rev_8_21_14_0_20_38_23</strain>
    </source>
</reference>
<keyword evidence="2" id="KW-0479">Metal-binding</keyword>
<evidence type="ECO:0000256" key="7">
    <source>
        <dbReference type="SAM" id="Phobius"/>
    </source>
</evidence>
<protein>
    <submittedName>
        <fullName evidence="9">CRISPR-associated endonuclease Cas2</fullName>
    </submittedName>
</protein>
<dbReference type="AlphaFoldDB" id="A0A2H0NEH5"/>
<proteinExistence type="predicted"/>
<keyword evidence="6" id="KW-0051">Antiviral defense</keyword>
<dbReference type="GO" id="GO:0004521">
    <property type="term" value="F:RNA endonuclease activity"/>
    <property type="evidence" value="ECO:0007669"/>
    <property type="project" value="InterPro"/>
</dbReference>
<evidence type="ECO:0000256" key="3">
    <source>
        <dbReference type="ARBA" id="ARBA00022759"/>
    </source>
</evidence>
<feature type="transmembrane region" description="Helical" evidence="7">
    <location>
        <begin position="27"/>
        <end position="47"/>
    </location>
</feature>
<keyword evidence="7" id="KW-1133">Transmembrane helix</keyword>
<dbReference type="GO" id="GO:0043571">
    <property type="term" value="P:maintenance of CRISPR repeat elements"/>
    <property type="evidence" value="ECO:0007669"/>
    <property type="project" value="InterPro"/>
</dbReference>
<dbReference type="Proteomes" id="UP000228867">
    <property type="component" value="Unassembled WGS sequence"/>
</dbReference>
<keyword evidence="1" id="KW-0540">Nuclease</keyword>
<dbReference type="Gene3D" id="3.30.70.2650">
    <property type="match status" value="1"/>
</dbReference>
<evidence type="ECO:0000313" key="9">
    <source>
        <dbReference type="EMBL" id="PIR07291.1"/>
    </source>
</evidence>
<gene>
    <name evidence="9" type="primary">cas2</name>
    <name evidence="9" type="ORF">COV54_01520</name>
</gene>
<evidence type="ECO:0000256" key="2">
    <source>
        <dbReference type="ARBA" id="ARBA00022723"/>
    </source>
</evidence>
<accession>A0A2H0NEH5</accession>
<dbReference type="SUPFAM" id="SSF143430">
    <property type="entry name" value="TTP0101/SSO1404-like"/>
    <property type="match status" value="1"/>
</dbReference>
<sequence length="204" mass="24271">MRNNDNKKMIQRVDIRNIRKNSRAYKILKYLALGSGFIILSTISPYGGARVVKSLIQNYLRRKRFEKYRFLTDLKNLQKRDLIDYQDLGNGNVKIIITARGKQKVLLNNIDEIKLKKQKRWDGKWRLIIFDIPHSRKGARDAFRKILKNLGFYPLQKSVFITPYPCENEIDFIASIFDIRQNVLLLYVNNFEGEEKLKYHFKIK</sequence>
<organism evidence="9 10">
    <name type="scientific">Candidatus Jorgensenbacteria bacterium CG11_big_fil_rev_8_21_14_0_20_38_23</name>
    <dbReference type="NCBI Taxonomy" id="1974594"/>
    <lineage>
        <taxon>Bacteria</taxon>
        <taxon>Candidatus Joergenseniibacteriota</taxon>
    </lineage>
</organism>
<dbReference type="Pfam" id="PF20803">
    <property type="entry name" value="PaaX_M"/>
    <property type="match status" value="1"/>
</dbReference>
<evidence type="ECO:0000256" key="4">
    <source>
        <dbReference type="ARBA" id="ARBA00022801"/>
    </source>
</evidence>